<gene>
    <name evidence="2" type="ORF">PHYBLDRAFT_144459</name>
</gene>
<dbReference type="EMBL" id="KV440978">
    <property type="protein sequence ID" value="OAD75108.1"/>
    <property type="molecule type" value="Genomic_DNA"/>
</dbReference>
<dbReference type="VEuPathDB" id="FungiDB:PHYBLDRAFT_144459"/>
<feature type="compositionally biased region" description="Low complexity" evidence="1">
    <location>
        <begin position="28"/>
        <end position="46"/>
    </location>
</feature>
<evidence type="ECO:0000313" key="2">
    <source>
        <dbReference type="EMBL" id="OAD75108.1"/>
    </source>
</evidence>
<dbReference type="AlphaFoldDB" id="A0A162NKP1"/>
<evidence type="ECO:0000313" key="3">
    <source>
        <dbReference type="Proteomes" id="UP000077315"/>
    </source>
</evidence>
<proteinExistence type="predicted"/>
<protein>
    <submittedName>
        <fullName evidence="2">Uncharacterized protein</fullName>
    </submittedName>
</protein>
<dbReference type="GeneID" id="28992129"/>
<accession>A0A162NKP1</accession>
<feature type="region of interest" description="Disordered" evidence="1">
    <location>
        <begin position="22"/>
        <end position="63"/>
    </location>
</feature>
<name>A0A162NKP1_PHYB8</name>
<sequence length="63" mass="6670">MPNHPHQVHLWITQCDCKITRIGEEDGTPTSDDSGSSGAGAGANTDVDADTDTDSFNVKTSHQ</sequence>
<reference evidence="3" key="1">
    <citation type="submission" date="2015-06" db="EMBL/GenBank/DDBJ databases">
        <title>Expansion of signal transduction pathways in fungi by whole-genome duplication.</title>
        <authorList>
            <consortium name="DOE Joint Genome Institute"/>
            <person name="Corrochano L.M."/>
            <person name="Kuo A."/>
            <person name="Marcet-Houben M."/>
            <person name="Polaino S."/>
            <person name="Salamov A."/>
            <person name="Villalobos J.M."/>
            <person name="Alvarez M.I."/>
            <person name="Avalos J."/>
            <person name="Benito E.P."/>
            <person name="Benoit I."/>
            <person name="Burger G."/>
            <person name="Camino L.P."/>
            <person name="Canovas D."/>
            <person name="Cerda-Olmedo E."/>
            <person name="Cheng J.-F."/>
            <person name="Dominguez A."/>
            <person name="Elias M."/>
            <person name="Eslava A.P."/>
            <person name="Glaser F."/>
            <person name="Grimwood J."/>
            <person name="Gutierrez G."/>
            <person name="Heitman J."/>
            <person name="Henrissat B."/>
            <person name="Iturriaga E.A."/>
            <person name="Lang B.F."/>
            <person name="Lavin J.L."/>
            <person name="Lee S."/>
            <person name="Li W."/>
            <person name="Lindquist E."/>
            <person name="Lopez-Garcia S."/>
            <person name="Luque E.M."/>
            <person name="Marcos A.T."/>
            <person name="Martin J."/>
            <person name="McCluskey K."/>
            <person name="Medina H.R."/>
            <person name="Miralles-Duran A."/>
            <person name="Miyazaki A."/>
            <person name="Munoz-Torres E."/>
            <person name="Oguiza J.A."/>
            <person name="Ohm R."/>
            <person name="Olmedo M."/>
            <person name="Orejas M."/>
            <person name="Ortiz-Castellanos L."/>
            <person name="Pisabarro A.G."/>
            <person name="Rodriguez-Romero J."/>
            <person name="Ruiz-Herrera J."/>
            <person name="Ruiz-Vazquez R."/>
            <person name="Sanz C."/>
            <person name="Schackwitz W."/>
            <person name="Schmutz J."/>
            <person name="Shahriari M."/>
            <person name="Shelest E."/>
            <person name="Silva-Franco F."/>
            <person name="Soanes D."/>
            <person name="Syed K."/>
            <person name="Tagua V.G."/>
            <person name="Talbot N.J."/>
            <person name="Thon M."/>
            <person name="De vries R.P."/>
            <person name="Wiebenga A."/>
            <person name="Yadav J.S."/>
            <person name="Braun E.L."/>
            <person name="Baker S."/>
            <person name="Garre V."/>
            <person name="Horwitz B."/>
            <person name="Torres-Martinez S."/>
            <person name="Idnurm A."/>
            <person name="Herrera-Estrella A."/>
            <person name="Gabaldon T."/>
            <person name="Grigoriev I.V."/>
        </authorList>
    </citation>
    <scope>NUCLEOTIDE SEQUENCE [LARGE SCALE GENOMIC DNA]</scope>
    <source>
        <strain evidence="3">NRRL 1555(-)</strain>
    </source>
</reference>
<evidence type="ECO:0000256" key="1">
    <source>
        <dbReference type="SAM" id="MobiDB-lite"/>
    </source>
</evidence>
<dbReference type="RefSeq" id="XP_018293148.1">
    <property type="nucleotide sequence ID" value="XM_018431223.1"/>
</dbReference>
<organism evidence="2 3">
    <name type="scientific">Phycomyces blakesleeanus (strain ATCC 8743b / DSM 1359 / FGSC 10004 / NBRC 33097 / NRRL 1555)</name>
    <dbReference type="NCBI Taxonomy" id="763407"/>
    <lineage>
        <taxon>Eukaryota</taxon>
        <taxon>Fungi</taxon>
        <taxon>Fungi incertae sedis</taxon>
        <taxon>Mucoromycota</taxon>
        <taxon>Mucoromycotina</taxon>
        <taxon>Mucoromycetes</taxon>
        <taxon>Mucorales</taxon>
        <taxon>Phycomycetaceae</taxon>
        <taxon>Phycomyces</taxon>
    </lineage>
</organism>
<keyword evidence="3" id="KW-1185">Reference proteome</keyword>
<dbReference type="InParanoid" id="A0A162NKP1"/>
<dbReference type="Proteomes" id="UP000077315">
    <property type="component" value="Unassembled WGS sequence"/>
</dbReference>